<protein>
    <recommendedName>
        <fullName evidence="2">CopG family transcriptional regulator</fullName>
    </recommendedName>
</protein>
<gene>
    <name evidence="1" type="ORF">GALL_193050</name>
</gene>
<evidence type="ECO:0000313" key="1">
    <source>
        <dbReference type="EMBL" id="OIQ98647.1"/>
    </source>
</evidence>
<dbReference type="InterPro" id="IPR036249">
    <property type="entry name" value="Thioredoxin-like_sf"/>
</dbReference>
<accession>A0A1J5S3C6</accession>
<name>A0A1J5S3C6_9ZZZZ</name>
<dbReference type="InterPro" id="IPR007332">
    <property type="entry name" value="DUF411"/>
</dbReference>
<sequence>MKIRELLVTLWVLALFGIGTAHAATAVTVYISPICGCCEKYVDYLRENGFAVSAVNTSDMDAIKKKYGMSHIASCHTALVNGYVVKGHVPAGTTRKMLREKPSIIGISAPGMPLNSHGMEEMQKGTLAIYAVPKDGKEPYQFSVE</sequence>
<comment type="caution">
    <text evidence="1">The sequence shown here is derived from an EMBL/GenBank/DDBJ whole genome shotgun (WGS) entry which is preliminary data.</text>
</comment>
<proteinExistence type="predicted"/>
<dbReference type="Pfam" id="PF04214">
    <property type="entry name" value="DUF411"/>
    <property type="match status" value="1"/>
</dbReference>
<dbReference type="SUPFAM" id="SSF52833">
    <property type="entry name" value="Thioredoxin-like"/>
    <property type="match status" value="1"/>
</dbReference>
<dbReference type="AlphaFoldDB" id="A0A1J5S3C6"/>
<organism evidence="1">
    <name type="scientific">mine drainage metagenome</name>
    <dbReference type="NCBI Taxonomy" id="410659"/>
    <lineage>
        <taxon>unclassified sequences</taxon>
        <taxon>metagenomes</taxon>
        <taxon>ecological metagenomes</taxon>
    </lineage>
</organism>
<evidence type="ECO:0008006" key="2">
    <source>
        <dbReference type="Google" id="ProtNLM"/>
    </source>
</evidence>
<reference evidence="1" key="1">
    <citation type="submission" date="2016-10" db="EMBL/GenBank/DDBJ databases">
        <title>Sequence of Gallionella enrichment culture.</title>
        <authorList>
            <person name="Poehlein A."/>
            <person name="Muehling M."/>
            <person name="Daniel R."/>
        </authorList>
    </citation>
    <scope>NUCLEOTIDE SEQUENCE</scope>
</reference>
<dbReference type="EMBL" id="MLJW01000116">
    <property type="protein sequence ID" value="OIQ98647.1"/>
    <property type="molecule type" value="Genomic_DNA"/>
</dbReference>